<organism evidence="3 4">
    <name type="scientific">Roseivirga echinicomitans</name>
    <dbReference type="NCBI Taxonomy" id="296218"/>
    <lineage>
        <taxon>Bacteria</taxon>
        <taxon>Pseudomonadati</taxon>
        <taxon>Bacteroidota</taxon>
        <taxon>Cytophagia</taxon>
        <taxon>Cytophagales</taxon>
        <taxon>Roseivirgaceae</taxon>
        <taxon>Roseivirga</taxon>
    </lineage>
</organism>
<gene>
    <name evidence="3" type="ORF">AWN68_02720</name>
</gene>
<protein>
    <submittedName>
        <fullName evidence="3">Short-chain dehydrogenase</fullName>
    </submittedName>
</protein>
<dbReference type="PRINTS" id="PR00081">
    <property type="entry name" value="GDHRDH"/>
</dbReference>
<dbReference type="CDD" id="cd05233">
    <property type="entry name" value="SDR_c"/>
    <property type="match status" value="1"/>
</dbReference>
<dbReference type="PROSITE" id="PS00061">
    <property type="entry name" value="ADH_SHORT"/>
    <property type="match status" value="1"/>
</dbReference>
<dbReference type="Pfam" id="PF13561">
    <property type="entry name" value="adh_short_C2"/>
    <property type="match status" value="1"/>
</dbReference>
<dbReference type="Proteomes" id="UP000075615">
    <property type="component" value="Unassembled WGS sequence"/>
</dbReference>
<dbReference type="AlphaFoldDB" id="A0A150XY98"/>
<proteinExistence type="inferred from homology"/>
<keyword evidence="2" id="KW-0560">Oxidoreductase</keyword>
<dbReference type="InterPro" id="IPR002347">
    <property type="entry name" value="SDR_fam"/>
</dbReference>
<dbReference type="STRING" id="296218.AWN68_02720"/>
<dbReference type="FunFam" id="3.40.50.720:FF:000084">
    <property type="entry name" value="Short-chain dehydrogenase reductase"/>
    <property type="match status" value="1"/>
</dbReference>
<evidence type="ECO:0000313" key="3">
    <source>
        <dbReference type="EMBL" id="KYG83737.1"/>
    </source>
</evidence>
<dbReference type="RefSeq" id="WP_068411095.1">
    <property type="nucleotide sequence ID" value="NZ_LRDB01000001.1"/>
</dbReference>
<dbReference type="GO" id="GO:0016491">
    <property type="term" value="F:oxidoreductase activity"/>
    <property type="evidence" value="ECO:0007669"/>
    <property type="project" value="UniProtKB-KW"/>
</dbReference>
<comment type="caution">
    <text evidence="3">The sequence shown here is derived from an EMBL/GenBank/DDBJ whole genome shotgun (WGS) entry which is preliminary data.</text>
</comment>
<comment type="similarity">
    <text evidence="1">Belongs to the short-chain dehydrogenases/reductases (SDR) family.</text>
</comment>
<dbReference type="PRINTS" id="PR00080">
    <property type="entry name" value="SDRFAMILY"/>
</dbReference>
<accession>A0A150XY98</accession>
<sequence>MDLNLRDKIFIVTGGAKGIGAAIVRQIAEEGGIPIIFDKDEKAGEKLVSEIQGRSQFFQVDLCNTAECEKAVKQTIALFGAIHGLVNNAGINDGAGLEKGSPEAFRTSLQKNLHHFYDMAHFCLPYLKESKGTILNIASKTAITGQGNTSGYAAAKGGVLALTREWAVELLESGIRVNAIVPAEVMTPLYANWLQTFDDPEAKVKSITDKIPLGKRMTTAEEIANTAVFLISEKASHITGQQIFVDGGYTHLDRTL</sequence>
<evidence type="ECO:0000256" key="2">
    <source>
        <dbReference type="ARBA" id="ARBA00023002"/>
    </source>
</evidence>
<name>A0A150XY98_9BACT</name>
<keyword evidence="4" id="KW-1185">Reference proteome</keyword>
<dbReference type="Gene3D" id="3.40.50.720">
    <property type="entry name" value="NAD(P)-binding Rossmann-like Domain"/>
    <property type="match status" value="1"/>
</dbReference>
<evidence type="ECO:0000256" key="1">
    <source>
        <dbReference type="ARBA" id="ARBA00006484"/>
    </source>
</evidence>
<dbReference type="PANTHER" id="PTHR24321">
    <property type="entry name" value="DEHYDROGENASES, SHORT CHAIN"/>
    <property type="match status" value="1"/>
</dbReference>
<dbReference type="PANTHER" id="PTHR24321:SF8">
    <property type="entry name" value="ESTRADIOL 17-BETA-DEHYDROGENASE 8-RELATED"/>
    <property type="match status" value="1"/>
</dbReference>
<dbReference type="NCBIfam" id="NF006384">
    <property type="entry name" value="PRK08628.1"/>
    <property type="match status" value="1"/>
</dbReference>
<dbReference type="InterPro" id="IPR036291">
    <property type="entry name" value="NAD(P)-bd_dom_sf"/>
</dbReference>
<dbReference type="InterPro" id="IPR020904">
    <property type="entry name" value="Sc_DH/Rdtase_CS"/>
</dbReference>
<dbReference type="OrthoDB" id="9788235at2"/>
<evidence type="ECO:0000313" key="4">
    <source>
        <dbReference type="Proteomes" id="UP000075615"/>
    </source>
</evidence>
<reference evidence="3 4" key="1">
    <citation type="submission" date="2016-01" db="EMBL/GenBank/DDBJ databases">
        <title>Genome sequencing of Roseivirga echinicomitans KMM 6058.</title>
        <authorList>
            <person name="Selvaratnam C."/>
            <person name="Thevarajoo S."/>
            <person name="Goh K.M."/>
            <person name="Ee R."/>
            <person name="Chan K.-G."/>
            <person name="Chong C.S."/>
        </authorList>
    </citation>
    <scope>NUCLEOTIDE SEQUENCE [LARGE SCALE GENOMIC DNA]</scope>
    <source>
        <strain evidence="3 4">KMM 6058</strain>
    </source>
</reference>
<dbReference type="EMBL" id="LRDB01000001">
    <property type="protein sequence ID" value="KYG83737.1"/>
    <property type="molecule type" value="Genomic_DNA"/>
</dbReference>
<dbReference type="SUPFAM" id="SSF51735">
    <property type="entry name" value="NAD(P)-binding Rossmann-fold domains"/>
    <property type="match status" value="1"/>
</dbReference>